<evidence type="ECO:0000256" key="1">
    <source>
        <dbReference type="ARBA" id="ARBA00022801"/>
    </source>
</evidence>
<evidence type="ECO:0000313" key="4">
    <source>
        <dbReference type="Proteomes" id="UP001595955"/>
    </source>
</evidence>
<dbReference type="SUPFAM" id="SSF56317">
    <property type="entry name" value="Carbon-nitrogen hydrolase"/>
    <property type="match status" value="1"/>
</dbReference>
<dbReference type="InterPro" id="IPR050345">
    <property type="entry name" value="Aliph_Amidase/BUP"/>
</dbReference>
<evidence type="ECO:0000259" key="2">
    <source>
        <dbReference type="PROSITE" id="PS50263"/>
    </source>
</evidence>
<gene>
    <name evidence="3" type="ORF">ACFO3F_03100</name>
</gene>
<accession>A0ABV9D6A8</accession>
<reference evidence="4" key="1">
    <citation type="journal article" date="2019" name="Int. J. Syst. Evol. Microbiol.">
        <title>The Global Catalogue of Microorganisms (GCM) 10K type strain sequencing project: providing services to taxonomists for standard genome sequencing and annotation.</title>
        <authorList>
            <consortium name="The Broad Institute Genomics Platform"/>
            <consortium name="The Broad Institute Genome Sequencing Center for Infectious Disease"/>
            <person name="Wu L."/>
            <person name="Ma J."/>
        </authorList>
    </citation>
    <scope>NUCLEOTIDE SEQUENCE [LARGE SCALE GENOMIC DNA]</scope>
    <source>
        <strain evidence="4">JCM 3369</strain>
    </source>
</reference>
<comment type="caution">
    <text evidence="3">The sequence shown here is derived from an EMBL/GenBank/DDBJ whole genome shotgun (WGS) entry which is preliminary data.</text>
</comment>
<dbReference type="PANTHER" id="PTHR43674">
    <property type="entry name" value="NITRILASE C965.09-RELATED"/>
    <property type="match status" value="1"/>
</dbReference>
<proteinExistence type="predicted"/>
<sequence length="321" mass="34644">MTTVSAATVQFTHRPGDKAYNLGVVERFAAEAAARGVQLLTFPEMCLTGYWHVIGLDRAGIAALAEPVPDGPSVQALRALARRYGIVVGAGLVEAAGGTFHNSYVVAEPDGAWHVHRKIHAFESEHITPGAAYTVFESPTLGATLGVLICYDNNIVENARITALMGADILLAPHQTGGTASRSPHAMGVIDPALWAAREQNPAAIEAEFAGDKGRGWLMRWLPSRAHDNGMFLLFANGVGEDSGEVRTGNAMILDCYGRILAETSRARDEMVCAELDLTLLDRSTGRRWLRGRRPELYGPLTVPTGRELHPREARFSPEPA</sequence>
<dbReference type="PANTHER" id="PTHR43674:SF16">
    <property type="entry name" value="CARBON-NITROGEN FAMILY, PUTATIVE (AFU_ORTHOLOGUE AFUA_5G02350)-RELATED"/>
    <property type="match status" value="1"/>
</dbReference>
<name>A0ABV9D6A8_9MICO</name>
<dbReference type="InterPro" id="IPR036526">
    <property type="entry name" value="C-N_Hydrolase_sf"/>
</dbReference>
<dbReference type="Gene3D" id="3.60.110.10">
    <property type="entry name" value="Carbon-nitrogen hydrolase"/>
    <property type="match status" value="1"/>
</dbReference>
<feature type="domain" description="CN hydrolase" evidence="2">
    <location>
        <begin position="4"/>
        <end position="278"/>
    </location>
</feature>
<keyword evidence="4" id="KW-1185">Reference proteome</keyword>
<dbReference type="RefSeq" id="WP_122824765.1">
    <property type="nucleotide sequence ID" value="NZ_CP033325.1"/>
</dbReference>
<keyword evidence="1" id="KW-0378">Hydrolase</keyword>
<evidence type="ECO:0000313" key="3">
    <source>
        <dbReference type="EMBL" id="MFC4554225.1"/>
    </source>
</evidence>
<protein>
    <submittedName>
        <fullName evidence="3">Nitrilase family protein</fullName>
    </submittedName>
</protein>
<dbReference type="Pfam" id="PF00795">
    <property type="entry name" value="CN_hydrolase"/>
    <property type="match status" value="1"/>
</dbReference>
<dbReference type="EMBL" id="JBHSGF010000002">
    <property type="protein sequence ID" value="MFC4554225.1"/>
    <property type="molecule type" value="Genomic_DNA"/>
</dbReference>
<dbReference type="PROSITE" id="PS50263">
    <property type="entry name" value="CN_HYDROLASE"/>
    <property type="match status" value="1"/>
</dbReference>
<dbReference type="InterPro" id="IPR003010">
    <property type="entry name" value="C-N_Hydrolase"/>
</dbReference>
<organism evidence="3 4">
    <name type="scientific">Georgenia faecalis</name>
    <dbReference type="NCBI Taxonomy" id="2483799"/>
    <lineage>
        <taxon>Bacteria</taxon>
        <taxon>Bacillati</taxon>
        <taxon>Actinomycetota</taxon>
        <taxon>Actinomycetes</taxon>
        <taxon>Micrococcales</taxon>
        <taxon>Bogoriellaceae</taxon>
        <taxon>Georgenia</taxon>
    </lineage>
</organism>
<dbReference type="Proteomes" id="UP001595955">
    <property type="component" value="Unassembled WGS sequence"/>
</dbReference>
<dbReference type="CDD" id="cd07585">
    <property type="entry name" value="nitrilase_7"/>
    <property type="match status" value="1"/>
</dbReference>